<organism evidence="2 3">
    <name type="scientific">Candidatus Pristimantibacillus lignocellulolyticus</name>
    <dbReference type="NCBI Taxonomy" id="2994561"/>
    <lineage>
        <taxon>Bacteria</taxon>
        <taxon>Bacillati</taxon>
        <taxon>Bacillota</taxon>
        <taxon>Bacilli</taxon>
        <taxon>Bacillales</taxon>
        <taxon>Paenibacillaceae</taxon>
        <taxon>Candidatus Pristimantibacillus</taxon>
    </lineage>
</organism>
<evidence type="ECO:0000313" key="3">
    <source>
        <dbReference type="Proteomes" id="UP001056756"/>
    </source>
</evidence>
<reference evidence="2" key="1">
    <citation type="submission" date="2022-05" db="EMBL/GenBank/DDBJ databases">
        <title>Novel bacterial taxa in a minimal lignocellulolytic consortium and its capacity to transform plastics disclosed by genome-resolved metagenomics.</title>
        <authorList>
            <person name="Rodriguez C.A.D."/>
            <person name="Diaz-Garcia L."/>
            <person name="Herrera K."/>
            <person name="Tarazona N.A."/>
            <person name="Sproer C."/>
            <person name="Overmann J."/>
            <person name="Jimenez D.J."/>
        </authorList>
    </citation>
    <scope>NUCLEOTIDE SEQUENCE</scope>
    <source>
        <strain evidence="2">MAG5</strain>
    </source>
</reference>
<accession>A0A9J6ZDJ3</accession>
<name>A0A9J6ZDJ3_9BACL</name>
<dbReference type="InterPro" id="IPR035903">
    <property type="entry name" value="HesB-like_dom_sf"/>
</dbReference>
<dbReference type="InterPro" id="IPR000361">
    <property type="entry name" value="ATAP_core_dom"/>
</dbReference>
<sequence>MQITFTPSAQEQLMPILASTHKKLKFLHDSKGSGCADNGVATLEFIEEPSIDDVEGIAAPFPFYYEPRHKVYYEDHMKMDYNTNTRSFILKSDSQIYNSHVRIIR</sequence>
<dbReference type="SUPFAM" id="SSF89360">
    <property type="entry name" value="HesB-like domain"/>
    <property type="match status" value="1"/>
</dbReference>
<evidence type="ECO:0000259" key="1">
    <source>
        <dbReference type="Pfam" id="PF01521"/>
    </source>
</evidence>
<evidence type="ECO:0000313" key="2">
    <source>
        <dbReference type="EMBL" id="URN93984.1"/>
    </source>
</evidence>
<protein>
    <submittedName>
        <fullName evidence="2">Iron-sulfur cluster biosynthesis family protein</fullName>
    </submittedName>
</protein>
<dbReference type="EMBL" id="CP097899">
    <property type="protein sequence ID" value="URN93984.1"/>
    <property type="molecule type" value="Genomic_DNA"/>
</dbReference>
<dbReference type="AlphaFoldDB" id="A0A9J6ZDJ3"/>
<feature type="domain" description="Core" evidence="1">
    <location>
        <begin position="1"/>
        <end position="104"/>
    </location>
</feature>
<dbReference type="KEGG" id="plig:NAG76_19500"/>
<dbReference type="Gene3D" id="2.60.300.12">
    <property type="entry name" value="HesB-like domain"/>
    <property type="match status" value="1"/>
</dbReference>
<dbReference type="Pfam" id="PF01521">
    <property type="entry name" value="Fe-S_biosyn"/>
    <property type="match status" value="1"/>
</dbReference>
<gene>
    <name evidence="2" type="ORF">NAG76_19500</name>
</gene>
<proteinExistence type="predicted"/>
<dbReference type="Proteomes" id="UP001056756">
    <property type="component" value="Chromosome"/>
</dbReference>